<dbReference type="CDD" id="cd07067">
    <property type="entry name" value="HP_PGM_like"/>
    <property type="match status" value="1"/>
</dbReference>
<evidence type="ECO:0000313" key="1">
    <source>
        <dbReference type="EMBL" id="SNS92684.1"/>
    </source>
</evidence>
<dbReference type="Proteomes" id="UP000198282">
    <property type="component" value="Unassembled WGS sequence"/>
</dbReference>
<dbReference type="InterPro" id="IPR013078">
    <property type="entry name" value="His_Pase_superF_clade-1"/>
</dbReference>
<dbReference type="RefSeq" id="WP_245878439.1">
    <property type="nucleotide sequence ID" value="NZ_FZOD01000019.1"/>
</dbReference>
<reference evidence="1 2" key="1">
    <citation type="submission" date="2017-06" db="EMBL/GenBank/DDBJ databases">
        <authorList>
            <person name="Kim H.J."/>
            <person name="Triplett B.A."/>
        </authorList>
    </citation>
    <scope>NUCLEOTIDE SEQUENCE [LARGE SCALE GENOMIC DNA]</scope>
    <source>
        <strain evidence="1 2">CGMCC 4.2132</strain>
    </source>
</reference>
<proteinExistence type="predicted"/>
<dbReference type="PANTHER" id="PTHR47623:SF1">
    <property type="entry name" value="OS09G0287300 PROTEIN"/>
    <property type="match status" value="1"/>
</dbReference>
<dbReference type="Pfam" id="PF00300">
    <property type="entry name" value="His_Phos_1"/>
    <property type="match status" value="1"/>
</dbReference>
<accession>A0A239IJU6</accession>
<protein>
    <submittedName>
        <fullName evidence="1">Phosphohistidine phosphatase</fullName>
    </submittedName>
</protein>
<dbReference type="SUPFAM" id="SSF53254">
    <property type="entry name" value="Phosphoglycerate mutase-like"/>
    <property type="match status" value="1"/>
</dbReference>
<gene>
    <name evidence="1" type="ORF">SAMN05216276_1019125</name>
</gene>
<dbReference type="PANTHER" id="PTHR47623">
    <property type="entry name" value="OS09G0287300 PROTEIN"/>
    <property type="match status" value="1"/>
</dbReference>
<dbReference type="EMBL" id="FZOD01000019">
    <property type="protein sequence ID" value="SNS92684.1"/>
    <property type="molecule type" value="Genomic_DNA"/>
</dbReference>
<dbReference type="InterPro" id="IPR029033">
    <property type="entry name" value="His_PPase_superfam"/>
</dbReference>
<dbReference type="SMART" id="SM00855">
    <property type="entry name" value="PGAM"/>
    <property type="match status" value="1"/>
</dbReference>
<dbReference type="AlphaFoldDB" id="A0A239IJU6"/>
<dbReference type="Gene3D" id="3.40.50.1240">
    <property type="entry name" value="Phosphoglycerate mutase-like"/>
    <property type="match status" value="1"/>
</dbReference>
<keyword evidence="2" id="KW-1185">Reference proteome</keyword>
<evidence type="ECO:0000313" key="2">
    <source>
        <dbReference type="Proteomes" id="UP000198282"/>
    </source>
</evidence>
<organism evidence="1 2">
    <name type="scientific">Streptosporangium subroseum</name>
    <dbReference type="NCBI Taxonomy" id="106412"/>
    <lineage>
        <taxon>Bacteria</taxon>
        <taxon>Bacillati</taxon>
        <taxon>Actinomycetota</taxon>
        <taxon>Actinomycetes</taxon>
        <taxon>Streptosporangiales</taxon>
        <taxon>Streptosporangiaceae</taxon>
        <taxon>Streptosporangium</taxon>
    </lineage>
</organism>
<sequence>MRARTLIVLRHARAAQVPGLPDRERPLTERGEHDARRIGEALTGMDLRPDLVLCSPSARTRRTAELALSGARDAGNAGNGAAGDGGADIVFEPVIYEAYSDELLTLIRRSDPEVRTLMLVGHNPGIHNLVQGLTTENGDFGFPPGAFAVIEIDDEWAGLDAGRGVTRWSPGDH</sequence>
<name>A0A239IJU6_9ACTN</name>